<keyword evidence="4 8" id="KW-0238">DNA-binding</keyword>
<evidence type="ECO:0000256" key="4">
    <source>
        <dbReference type="ARBA" id="ARBA00023125"/>
    </source>
</evidence>
<feature type="compositionally biased region" description="Basic and acidic residues" evidence="10">
    <location>
        <begin position="39"/>
        <end position="48"/>
    </location>
</feature>
<dbReference type="InterPro" id="IPR006712">
    <property type="entry name" value="HD-ZIP_N"/>
</dbReference>
<dbReference type="GO" id="GO:0043565">
    <property type="term" value="F:sequence-specific DNA binding"/>
    <property type="evidence" value="ECO:0007669"/>
    <property type="project" value="InterPro"/>
</dbReference>
<keyword evidence="13" id="KW-1185">Reference proteome</keyword>
<evidence type="ECO:0000256" key="9">
    <source>
        <dbReference type="RuleBase" id="RU000682"/>
    </source>
</evidence>
<dbReference type="PANTHER" id="PTHR45714">
    <property type="entry name" value="HOMEOBOX-LEUCINE ZIPPER PROTEIN HAT14"/>
    <property type="match status" value="1"/>
</dbReference>
<dbReference type="InterPro" id="IPR003106">
    <property type="entry name" value="Leu_zip_homeo"/>
</dbReference>
<comment type="subcellular location">
    <subcellularLocation>
        <location evidence="1 8 9">Nucleus</location>
    </subcellularLocation>
</comment>
<feature type="region of interest" description="Disordered" evidence="10">
    <location>
        <begin position="1"/>
        <end position="68"/>
    </location>
</feature>
<protein>
    <submittedName>
        <fullName evidence="12">Homeobox-leucine zipper protein HOX11-like</fullName>
    </submittedName>
</protein>
<evidence type="ECO:0000313" key="12">
    <source>
        <dbReference type="EMBL" id="WOL06625.1"/>
    </source>
</evidence>
<dbReference type="GO" id="GO:0005634">
    <property type="term" value="C:nucleus"/>
    <property type="evidence" value="ECO:0007669"/>
    <property type="project" value="UniProtKB-SubCell"/>
</dbReference>
<dbReference type="SUPFAM" id="SSF46689">
    <property type="entry name" value="Homeodomain-like"/>
    <property type="match status" value="1"/>
</dbReference>
<feature type="domain" description="Homeobox" evidence="11">
    <location>
        <begin position="168"/>
        <end position="228"/>
    </location>
</feature>
<gene>
    <name evidence="12" type="ORF">Cni_G15359</name>
</gene>
<dbReference type="FunFam" id="1.10.10.60:FF:000192">
    <property type="entry name" value="Homeobox-leucine zipper protein HAT22"/>
    <property type="match status" value="1"/>
</dbReference>
<dbReference type="GO" id="GO:0000981">
    <property type="term" value="F:DNA-binding transcription factor activity, RNA polymerase II-specific"/>
    <property type="evidence" value="ECO:0007669"/>
    <property type="project" value="InterPro"/>
</dbReference>
<dbReference type="EMBL" id="CP136894">
    <property type="protein sequence ID" value="WOL06625.1"/>
    <property type="molecule type" value="Genomic_DNA"/>
</dbReference>
<organism evidence="12 13">
    <name type="scientific">Canna indica</name>
    <name type="common">Indian-shot</name>
    <dbReference type="NCBI Taxonomy" id="4628"/>
    <lineage>
        <taxon>Eukaryota</taxon>
        <taxon>Viridiplantae</taxon>
        <taxon>Streptophyta</taxon>
        <taxon>Embryophyta</taxon>
        <taxon>Tracheophyta</taxon>
        <taxon>Spermatophyta</taxon>
        <taxon>Magnoliopsida</taxon>
        <taxon>Liliopsida</taxon>
        <taxon>Zingiberales</taxon>
        <taxon>Cannaceae</taxon>
        <taxon>Canna</taxon>
    </lineage>
</organism>
<evidence type="ECO:0000256" key="6">
    <source>
        <dbReference type="ARBA" id="ARBA00023163"/>
    </source>
</evidence>
<evidence type="ECO:0000256" key="7">
    <source>
        <dbReference type="ARBA" id="ARBA00023242"/>
    </source>
</evidence>
<dbReference type="PROSITE" id="PS50071">
    <property type="entry name" value="HOMEOBOX_2"/>
    <property type="match status" value="1"/>
</dbReference>
<dbReference type="Gene3D" id="1.10.10.60">
    <property type="entry name" value="Homeodomain-like"/>
    <property type="match status" value="1"/>
</dbReference>
<dbReference type="Pfam" id="PF02183">
    <property type="entry name" value="HALZ"/>
    <property type="match status" value="1"/>
</dbReference>
<reference evidence="12 13" key="1">
    <citation type="submission" date="2023-10" db="EMBL/GenBank/DDBJ databases">
        <title>Chromosome-scale genome assembly provides insights into flower coloration mechanisms of Canna indica.</title>
        <authorList>
            <person name="Li C."/>
        </authorList>
    </citation>
    <scope>NUCLEOTIDE SEQUENCE [LARGE SCALE GENOMIC DNA]</scope>
    <source>
        <tissue evidence="12">Flower</tissue>
    </source>
</reference>
<dbReference type="SMART" id="SM00389">
    <property type="entry name" value="HOX"/>
    <property type="match status" value="1"/>
</dbReference>
<dbReference type="AlphaFoldDB" id="A0AAQ3KDP3"/>
<evidence type="ECO:0000256" key="2">
    <source>
        <dbReference type="ARBA" id="ARBA00006074"/>
    </source>
</evidence>
<dbReference type="Pfam" id="PF04618">
    <property type="entry name" value="HD-ZIP_N"/>
    <property type="match status" value="1"/>
</dbReference>
<evidence type="ECO:0000256" key="3">
    <source>
        <dbReference type="ARBA" id="ARBA00023015"/>
    </source>
</evidence>
<feature type="DNA-binding region" description="Homeobox" evidence="8">
    <location>
        <begin position="170"/>
        <end position="229"/>
    </location>
</feature>
<dbReference type="SMART" id="SM00340">
    <property type="entry name" value="HALZ"/>
    <property type="match status" value="1"/>
</dbReference>
<evidence type="ECO:0000313" key="13">
    <source>
        <dbReference type="Proteomes" id="UP001327560"/>
    </source>
</evidence>
<comment type="similarity">
    <text evidence="2">Belongs to the HD-ZIP homeobox family. Class II subfamily.</text>
</comment>
<dbReference type="InterPro" id="IPR017970">
    <property type="entry name" value="Homeobox_CS"/>
</dbReference>
<dbReference type="Proteomes" id="UP001327560">
    <property type="component" value="Chromosome 5"/>
</dbReference>
<dbReference type="CDD" id="cd00086">
    <property type="entry name" value="homeodomain"/>
    <property type="match status" value="1"/>
</dbReference>
<evidence type="ECO:0000256" key="5">
    <source>
        <dbReference type="ARBA" id="ARBA00023155"/>
    </source>
</evidence>
<dbReference type="InterPro" id="IPR001356">
    <property type="entry name" value="HD"/>
</dbReference>
<keyword evidence="5 8" id="KW-0371">Homeobox</keyword>
<accession>A0AAQ3KDP3</accession>
<dbReference type="PANTHER" id="PTHR45714:SF39">
    <property type="entry name" value="HOMEOBOX-LEUCINE ZIPPER PROTEIN HAT14"/>
    <property type="match status" value="1"/>
</dbReference>
<dbReference type="PROSITE" id="PS00027">
    <property type="entry name" value="HOMEOBOX_1"/>
    <property type="match status" value="1"/>
</dbReference>
<evidence type="ECO:0000259" key="11">
    <source>
        <dbReference type="PROSITE" id="PS50071"/>
    </source>
</evidence>
<dbReference type="InterPro" id="IPR009057">
    <property type="entry name" value="Homeodomain-like_sf"/>
</dbReference>
<keyword evidence="6" id="KW-0804">Transcription</keyword>
<evidence type="ECO:0000256" key="8">
    <source>
        <dbReference type="PROSITE-ProRule" id="PRU00108"/>
    </source>
</evidence>
<name>A0AAQ3KDP3_9LILI</name>
<proteinExistence type="inferred from homology"/>
<keyword evidence="3" id="KW-0805">Transcription regulation</keyword>
<keyword evidence="7 8" id="KW-0539">Nucleus</keyword>
<evidence type="ECO:0000256" key="10">
    <source>
        <dbReference type="SAM" id="MobiDB-lite"/>
    </source>
</evidence>
<dbReference type="InterPro" id="IPR050762">
    <property type="entry name" value="HD-ZIP_Homeobox_LZ_Class_II"/>
</dbReference>
<dbReference type="Pfam" id="PF00046">
    <property type="entry name" value="Homeodomain"/>
    <property type="match status" value="1"/>
</dbReference>
<sequence>MELGLRLGTAPAGRPSWAAPVTEGGRGSGLLLTMRLGVGRHDDEVGEVREEEEDMEVREPPPPPSPPLQLNLLTLAPPELPPPSRPQFPWATENRNFDGLMRGFDVNWTPPLEAADEGTSSSSSPNSTVSSFRIEFSAQRGWGESAGGAAAAAAAEMTSSKLEDDEENGLARKKLRLSKEQSAFLEESFKQHNTLNPNQKLALAKQLNLRPRQVEVWFQNRRARTKLKHTEVQCEYLKRCCQTLTEENHRLHKEVADLKALKTCHPFSMHFPAATTLSMCTSCERVASNPAISAADRQTNSTAALFSRSRVLSSVSHIAAAAPRQPSPPTDRLELM</sequence>
<evidence type="ECO:0000256" key="1">
    <source>
        <dbReference type="ARBA" id="ARBA00004123"/>
    </source>
</evidence>